<feature type="region of interest" description="Disordered" evidence="5">
    <location>
        <begin position="57"/>
        <end position="94"/>
    </location>
</feature>
<evidence type="ECO:0000256" key="3">
    <source>
        <dbReference type="ARBA" id="ARBA00023163"/>
    </source>
</evidence>
<name>A0A9W9IH87_9EURO</name>
<evidence type="ECO:0000256" key="1">
    <source>
        <dbReference type="ARBA" id="ARBA00023015"/>
    </source>
</evidence>
<accession>A0A9W9IH87</accession>
<dbReference type="EMBL" id="JAPQKN010000001">
    <property type="protein sequence ID" value="KAJ5175885.1"/>
    <property type="molecule type" value="Genomic_DNA"/>
</dbReference>
<dbReference type="GO" id="GO:0008270">
    <property type="term" value="F:zinc ion binding"/>
    <property type="evidence" value="ECO:0007669"/>
    <property type="project" value="InterPro"/>
</dbReference>
<dbReference type="PANTHER" id="PTHR38791">
    <property type="entry name" value="ZN(II)2CYS6 TRANSCRIPTION FACTOR (EUROFUNG)-RELATED-RELATED"/>
    <property type="match status" value="1"/>
</dbReference>
<dbReference type="Proteomes" id="UP001149163">
    <property type="component" value="Unassembled WGS sequence"/>
</dbReference>
<dbReference type="InterPro" id="IPR053175">
    <property type="entry name" value="DHMBA_Reg_Transcription_Factor"/>
</dbReference>
<comment type="caution">
    <text evidence="7">The sequence shown here is derived from an EMBL/GenBank/DDBJ whole genome shotgun (WGS) entry which is preliminary data.</text>
</comment>
<evidence type="ECO:0000259" key="6">
    <source>
        <dbReference type="PROSITE" id="PS50048"/>
    </source>
</evidence>
<dbReference type="InterPro" id="IPR021858">
    <property type="entry name" value="Fun_TF"/>
</dbReference>
<dbReference type="GO" id="GO:0003677">
    <property type="term" value="F:DNA binding"/>
    <property type="evidence" value="ECO:0007669"/>
    <property type="project" value="UniProtKB-KW"/>
</dbReference>
<dbReference type="InterPro" id="IPR036864">
    <property type="entry name" value="Zn2-C6_fun-type_DNA-bd_sf"/>
</dbReference>
<gene>
    <name evidence="7" type="ORF">N7482_001762</name>
</gene>
<evidence type="ECO:0000256" key="4">
    <source>
        <dbReference type="ARBA" id="ARBA00023242"/>
    </source>
</evidence>
<dbReference type="OrthoDB" id="4491390at2759"/>
<protein>
    <submittedName>
        <fullName evidence="7">Transcriptional regulator family: Fungal Specific TF</fullName>
    </submittedName>
</protein>
<dbReference type="InterPro" id="IPR001138">
    <property type="entry name" value="Zn2Cys6_DnaBD"/>
</dbReference>
<evidence type="ECO:0000313" key="8">
    <source>
        <dbReference type="Proteomes" id="UP001149163"/>
    </source>
</evidence>
<dbReference type="GeneID" id="81423063"/>
<reference evidence="7" key="2">
    <citation type="journal article" date="2023" name="IMA Fungus">
        <title>Comparative genomic study of the Penicillium genus elucidates a diverse pangenome and 15 lateral gene transfer events.</title>
        <authorList>
            <person name="Petersen C."/>
            <person name="Sorensen T."/>
            <person name="Nielsen M.R."/>
            <person name="Sondergaard T.E."/>
            <person name="Sorensen J.L."/>
            <person name="Fitzpatrick D.A."/>
            <person name="Frisvad J.C."/>
            <person name="Nielsen K.L."/>
        </authorList>
    </citation>
    <scope>NUCLEOTIDE SEQUENCE</scope>
    <source>
        <strain evidence="7">IBT 26290</strain>
    </source>
</reference>
<dbReference type="Gene3D" id="4.10.240.10">
    <property type="entry name" value="Zn(2)-C6 fungal-type DNA-binding domain"/>
    <property type="match status" value="1"/>
</dbReference>
<evidence type="ECO:0000256" key="5">
    <source>
        <dbReference type="SAM" id="MobiDB-lite"/>
    </source>
</evidence>
<dbReference type="Pfam" id="PF00172">
    <property type="entry name" value="Zn_clus"/>
    <property type="match status" value="1"/>
</dbReference>
<sequence length="531" mass="58877">MVYGGKPSTGCYLCRKRKIKCDEARPSCRNCAIYGRPCPGYRPDAVFRNETRKVERLAKKDISSSSSSSAIDRQAHTPTAQSSALGEKQGPPHEESALTLHRVADATWEQRALCYFFDQFTITGEGEDGMGHLEYLPPLYARCGDSSARGEMSPSTCLRWAVDATALMTLANVAHAPSLMVKARQGYGKAIRSLREALTSPDQAAKDETFASVVLLSLYEDITGERNGLFSSHTAGFEFLMKLRGEGQLDHRRGRDMFNFAYAHTYVEILALGDKPRCDIDWVLGLLDENDPIESLMLAASKLSQLSLSMQASPSPPDQAMVESWIAAGQQCEFELSQWTLHLPGRWLPLVVYSAQGEPLLTYNRISIAVIWNYYRAVRVMLQQLLFNLNRTLLSIIQKNKRPGDPPSQAESNLDESSLRAVIQEMTTDTCRSIPFALSEVDTLGRPTNPNDNKYPMRAAQGYGLIWPLWYILSCGMPTPTQVHQIRTVLSRVGSSLGIKLALLLAGEAERMRGDANSFQTPVVGPSGRQE</sequence>
<keyword evidence="1" id="KW-0805">Transcription regulation</keyword>
<organism evidence="7 8">
    <name type="scientific">Penicillium canariense</name>
    <dbReference type="NCBI Taxonomy" id="189055"/>
    <lineage>
        <taxon>Eukaryota</taxon>
        <taxon>Fungi</taxon>
        <taxon>Dikarya</taxon>
        <taxon>Ascomycota</taxon>
        <taxon>Pezizomycotina</taxon>
        <taxon>Eurotiomycetes</taxon>
        <taxon>Eurotiomycetidae</taxon>
        <taxon>Eurotiales</taxon>
        <taxon>Aspergillaceae</taxon>
        <taxon>Penicillium</taxon>
    </lineage>
</organism>
<dbReference type="PROSITE" id="PS00463">
    <property type="entry name" value="ZN2_CY6_FUNGAL_1"/>
    <property type="match status" value="1"/>
</dbReference>
<dbReference type="PANTHER" id="PTHR38791:SF12">
    <property type="entry name" value="TRANSCRIPTION FACTOR DOMAIN-CONTAINING PROTEIN-RELATED"/>
    <property type="match status" value="1"/>
</dbReference>
<dbReference type="GO" id="GO:0000981">
    <property type="term" value="F:DNA-binding transcription factor activity, RNA polymerase II-specific"/>
    <property type="evidence" value="ECO:0007669"/>
    <property type="project" value="InterPro"/>
</dbReference>
<proteinExistence type="predicted"/>
<keyword evidence="2" id="KW-0238">DNA-binding</keyword>
<dbReference type="RefSeq" id="XP_056547493.1">
    <property type="nucleotide sequence ID" value="XM_056683887.1"/>
</dbReference>
<dbReference type="SMART" id="SM00066">
    <property type="entry name" value="GAL4"/>
    <property type="match status" value="1"/>
</dbReference>
<evidence type="ECO:0000313" key="7">
    <source>
        <dbReference type="EMBL" id="KAJ5175885.1"/>
    </source>
</evidence>
<dbReference type="Pfam" id="PF11951">
    <property type="entry name" value="Fungal_trans_2"/>
    <property type="match status" value="1"/>
</dbReference>
<dbReference type="AlphaFoldDB" id="A0A9W9IH87"/>
<keyword evidence="3" id="KW-0804">Transcription</keyword>
<dbReference type="PROSITE" id="PS50048">
    <property type="entry name" value="ZN2_CY6_FUNGAL_2"/>
    <property type="match status" value="1"/>
</dbReference>
<dbReference type="CDD" id="cd00067">
    <property type="entry name" value="GAL4"/>
    <property type="match status" value="1"/>
</dbReference>
<evidence type="ECO:0000256" key="2">
    <source>
        <dbReference type="ARBA" id="ARBA00023125"/>
    </source>
</evidence>
<reference evidence="7" key="1">
    <citation type="submission" date="2022-11" db="EMBL/GenBank/DDBJ databases">
        <authorList>
            <person name="Petersen C."/>
        </authorList>
    </citation>
    <scope>NUCLEOTIDE SEQUENCE</scope>
    <source>
        <strain evidence="7">IBT 26290</strain>
    </source>
</reference>
<feature type="domain" description="Zn(2)-C6 fungal-type" evidence="6">
    <location>
        <begin position="10"/>
        <end position="38"/>
    </location>
</feature>
<dbReference type="SUPFAM" id="SSF57701">
    <property type="entry name" value="Zn2/Cys6 DNA-binding domain"/>
    <property type="match status" value="1"/>
</dbReference>
<keyword evidence="8" id="KW-1185">Reference proteome</keyword>
<keyword evidence="4" id="KW-0539">Nucleus</keyword>